<dbReference type="InterPro" id="IPR002078">
    <property type="entry name" value="Sigma_54_int"/>
</dbReference>
<reference evidence="4 5" key="1">
    <citation type="submission" date="2017-06" db="EMBL/GenBank/DDBJ databases">
        <title>Genome Sequencing of the methanotroph Methylovulum psychrotolerants str. HV10-M2 isolated from a high-altitude environment.</title>
        <authorList>
            <person name="Mateos-Rivera A."/>
        </authorList>
    </citation>
    <scope>NUCLEOTIDE SEQUENCE [LARGE SCALE GENOMIC DNA]</scope>
    <source>
        <strain evidence="4 5">HV10_M2</strain>
    </source>
</reference>
<dbReference type="Pfam" id="PF00158">
    <property type="entry name" value="Sigma54_activat"/>
    <property type="match status" value="1"/>
</dbReference>
<dbReference type="NCBIfam" id="NF038308">
    <property type="entry name" value="RNA_repair_RtcR"/>
    <property type="match status" value="1"/>
</dbReference>
<dbReference type="InterPro" id="IPR003593">
    <property type="entry name" value="AAA+_ATPase"/>
</dbReference>
<dbReference type="EMBL" id="CP022129">
    <property type="protein sequence ID" value="ASF44805.1"/>
    <property type="molecule type" value="Genomic_DNA"/>
</dbReference>
<dbReference type="KEGG" id="mpsy:CEK71_01285"/>
<dbReference type="InterPro" id="IPR017183">
    <property type="entry name" value="Sigma54_dep_tscrpt_act_RtcR"/>
</dbReference>
<dbReference type="PIRSF" id="PIRSF037354">
    <property type="entry name" value="Txn_actvtr_RtcR"/>
    <property type="match status" value="1"/>
</dbReference>
<evidence type="ECO:0000313" key="4">
    <source>
        <dbReference type="EMBL" id="ASF44805.1"/>
    </source>
</evidence>
<name>A0A1Z4BU23_9GAMM</name>
<dbReference type="Pfam" id="PF06956">
    <property type="entry name" value="RtcR"/>
    <property type="match status" value="1"/>
</dbReference>
<dbReference type="AlphaFoldDB" id="A0A1Z4BU23"/>
<gene>
    <name evidence="4" type="ORF">CEK71_01285</name>
</gene>
<keyword evidence="5" id="KW-1185">Reference proteome</keyword>
<dbReference type="PANTHER" id="PTHR32071:SF14">
    <property type="entry name" value="TRANSCRIPTIONAL REGULATORY PROTEIN RTCR"/>
    <property type="match status" value="1"/>
</dbReference>
<dbReference type="InterPro" id="IPR027417">
    <property type="entry name" value="P-loop_NTPase"/>
</dbReference>
<feature type="domain" description="Sigma-54 factor interaction" evidence="3">
    <location>
        <begin position="183"/>
        <end position="421"/>
    </location>
</feature>
<protein>
    <submittedName>
        <fullName evidence="4">Transcriptional regulator</fullName>
    </submittedName>
</protein>
<dbReference type="Proteomes" id="UP000197019">
    <property type="component" value="Chromosome"/>
</dbReference>
<evidence type="ECO:0000256" key="2">
    <source>
        <dbReference type="ARBA" id="ARBA00022840"/>
    </source>
</evidence>
<dbReference type="CDD" id="cd00009">
    <property type="entry name" value="AAA"/>
    <property type="match status" value="1"/>
</dbReference>
<dbReference type="PANTHER" id="PTHR32071">
    <property type="entry name" value="TRANSCRIPTIONAL REGULATORY PROTEIN"/>
    <property type="match status" value="1"/>
</dbReference>
<dbReference type="PROSITE" id="PS50045">
    <property type="entry name" value="SIGMA54_INTERACT_4"/>
    <property type="match status" value="1"/>
</dbReference>
<accession>A0A1Z4BU23</accession>
<proteinExistence type="predicted"/>
<dbReference type="SUPFAM" id="SSF52540">
    <property type="entry name" value="P-loop containing nucleoside triphosphate hydrolases"/>
    <property type="match status" value="1"/>
</dbReference>
<dbReference type="GO" id="GO:0003700">
    <property type="term" value="F:DNA-binding transcription factor activity"/>
    <property type="evidence" value="ECO:0007669"/>
    <property type="project" value="InterPro"/>
</dbReference>
<dbReference type="Gene3D" id="3.40.50.300">
    <property type="entry name" value="P-loop containing nucleotide triphosphate hydrolases"/>
    <property type="match status" value="1"/>
</dbReference>
<organism evidence="4 5">
    <name type="scientific">Methylovulum psychrotolerans</name>
    <dbReference type="NCBI Taxonomy" id="1704499"/>
    <lineage>
        <taxon>Bacteria</taxon>
        <taxon>Pseudomonadati</taxon>
        <taxon>Pseudomonadota</taxon>
        <taxon>Gammaproteobacteria</taxon>
        <taxon>Methylococcales</taxon>
        <taxon>Methylococcaceae</taxon>
        <taxon>Methylovulum</taxon>
    </lineage>
</organism>
<dbReference type="GO" id="GO:0005524">
    <property type="term" value="F:ATP binding"/>
    <property type="evidence" value="ECO:0007669"/>
    <property type="project" value="UniProtKB-KW"/>
</dbReference>
<dbReference type="InterPro" id="IPR009715">
    <property type="entry name" value="RtcR"/>
</dbReference>
<dbReference type="SMART" id="SM00382">
    <property type="entry name" value="AAA"/>
    <property type="match status" value="1"/>
</dbReference>
<dbReference type="OrthoDB" id="5297379at2"/>
<dbReference type="Gene3D" id="1.10.8.60">
    <property type="match status" value="1"/>
</dbReference>
<dbReference type="RefSeq" id="WP_088617688.1">
    <property type="nucleotide sequence ID" value="NZ_CP022129.1"/>
</dbReference>
<evidence type="ECO:0000313" key="5">
    <source>
        <dbReference type="Proteomes" id="UP000197019"/>
    </source>
</evidence>
<evidence type="ECO:0000256" key="1">
    <source>
        <dbReference type="ARBA" id="ARBA00022741"/>
    </source>
</evidence>
<sequence length="533" mass="60659">MKTVVISLLGTSLDNRGFNYKRWERWRPTLSLCQHDDLLVDRLELLFQSQYQQIAENLTEDIRTISPETEVRQHLINLDDPWDFQSVYAELLDFAQGYAFNSEQEQYLVHITTGTHVAQICLYLLTEARYLPGRLVQTSPPYKRETVPGHYQIIDLDLSKYDQLASRFAKEHQEGAHYLKGGIETRNPAFNKMIEQVEKVAIRSQEPILLTGPSGSGKSQLAKRIYQLKKKRGQFPGALVEVNCATLRGDNAMSALFGHVKGAFTGAVMVRKGLLAEADNGLLFLDEIGELGLDEQAMLLRAIEDKRFMPLGSDKETSSRFQLIAGTNRNLFAQVEQGRFREDLLARINLWSYQLPSLKQRLEDLDANIDYELEKYSQKTRTLIGFNKQARECYLQFAKAPEATWNSNFRDLNASITRMATLADGGRITLEVVAEEIDRLRHAWRQNQGDNAATDLAELLDAPVDLFDQAQLAYVIRICQTSHSAAEAGRKLFNVSRQQKASGNDSHRLIQFLSKYGLDFKTVKHYTKNSAEL</sequence>
<evidence type="ECO:0000259" key="3">
    <source>
        <dbReference type="PROSITE" id="PS50045"/>
    </source>
</evidence>
<keyword evidence="2" id="KW-0067">ATP-binding</keyword>
<keyword evidence="1" id="KW-0547">Nucleotide-binding</keyword>